<reference evidence="1" key="1">
    <citation type="journal article" date="2023" name="G3 (Bethesda)">
        <title>A reference genome for the long-term kleptoplast-retaining sea slug Elysia crispata morphotype clarki.</title>
        <authorList>
            <person name="Eastman K.E."/>
            <person name="Pendleton A.L."/>
            <person name="Shaikh M.A."/>
            <person name="Suttiyut T."/>
            <person name="Ogas R."/>
            <person name="Tomko P."/>
            <person name="Gavelis G."/>
            <person name="Widhalm J.R."/>
            <person name="Wisecaver J.H."/>
        </authorList>
    </citation>
    <scope>NUCLEOTIDE SEQUENCE</scope>
    <source>
        <strain evidence="1">ECLA1</strain>
    </source>
</reference>
<evidence type="ECO:0000313" key="2">
    <source>
        <dbReference type="Proteomes" id="UP001283361"/>
    </source>
</evidence>
<evidence type="ECO:0000313" key="1">
    <source>
        <dbReference type="EMBL" id="KAK3765555.1"/>
    </source>
</evidence>
<dbReference type="AlphaFoldDB" id="A0AAE1DD42"/>
<dbReference type="EMBL" id="JAWDGP010004286">
    <property type="protein sequence ID" value="KAK3765555.1"/>
    <property type="molecule type" value="Genomic_DNA"/>
</dbReference>
<keyword evidence="2" id="KW-1185">Reference proteome</keyword>
<protein>
    <submittedName>
        <fullName evidence="1">Uncharacterized protein</fullName>
    </submittedName>
</protein>
<organism evidence="1 2">
    <name type="scientific">Elysia crispata</name>
    <name type="common">lettuce slug</name>
    <dbReference type="NCBI Taxonomy" id="231223"/>
    <lineage>
        <taxon>Eukaryota</taxon>
        <taxon>Metazoa</taxon>
        <taxon>Spiralia</taxon>
        <taxon>Lophotrochozoa</taxon>
        <taxon>Mollusca</taxon>
        <taxon>Gastropoda</taxon>
        <taxon>Heterobranchia</taxon>
        <taxon>Euthyneura</taxon>
        <taxon>Panpulmonata</taxon>
        <taxon>Sacoglossa</taxon>
        <taxon>Placobranchoidea</taxon>
        <taxon>Plakobranchidae</taxon>
        <taxon>Elysia</taxon>
    </lineage>
</organism>
<comment type="caution">
    <text evidence="1">The sequence shown here is derived from an EMBL/GenBank/DDBJ whole genome shotgun (WGS) entry which is preliminary data.</text>
</comment>
<name>A0AAE1DD42_9GAST</name>
<proteinExistence type="predicted"/>
<accession>A0AAE1DD42</accession>
<sequence length="122" mass="13942">MGSSEADQYGISVNLGRIWADVQGVYKSQSLERENSTLKLWTHRTLVFNIAPLDIRGTSVQRSNSRHTGRKSSIHHLSRVTGLWCPTYKIWANRTLVFNTPPRDTSGIIAQQCKSRHTRRFC</sequence>
<dbReference type="Proteomes" id="UP001283361">
    <property type="component" value="Unassembled WGS sequence"/>
</dbReference>
<gene>
    <name evidence="1" type="ORF">RRG08_067278</name>
</gene>